<gene>
    <name evidence="1" type="ORF">MUY34_16870</name>
</gene>
<dbReference type="RefSeq" id="WP_248414017.1">
    <property type="nucleotide sequence ID" value="NZ_JALPQF010000036.1"/>
</dbReference>
<proteinExistence type="predicted"/>
<accession>A0ABT0HD68</accession>
<organism evidence="1 2">
    <name type="scientific">Psychroserpens algicola</name>
    <dbReference type="NCBI Taxonomy" id="1719034"/>
    <lineage>
        <taxon>Bacteria</taxon>
        <taxon>Pseudomonadati</taxon>
        <taxon>Bacteroidota</taxon>
        <taxon>Flavobacteriia</taxon>
        <taxon>Flavobacteriales</taxon>
        <taxon>Flavobacteriaceae</taxon>
        <taxon>Psychroserpens</taxon>
    </lineage>
</organism>
<evidence type="ECO:0000313" key="2">
    <source>
        <dbReference type="Proteomes" id="UP001203687"/>
    </source>
</evidence>
<name>A0ABT0HD68_9FLAO</name>
<protein>
    <recommendedName>
        <fullName evidence="3">SH3 domain-containing protein</fullName>
    </recommendedName>
</protein>
<keyword evidence="2" id="KW-1185">Reference proteome</keyword>
<sequence length="417" mass="48944">MKVTLRLILIIIFINLNNCKERTNSTKTESPEMQVEIKKEKIVSKDSINESKNTHIPNYYEYYFVSAKSGLNYRKSPKGEILGKFPLNSRLKVLEKTEIVDQIKDGKQTLKGKWLGIEKEKDTVYVFDAFLSHNFTYSDLNIYRVKPFNREKNGQSTTAFLNLSDSYNINKSKNNQIFEDEDRKGILKDTIILNAQQRKQLLKTTNLLESDEIFIYELHTDSIHTYKVKDFQSIACLNIYFNEYSQNFKSESDFEFGLDLGQKYKGGYENFVYIGKENPFQTGKFKPIFWKKVENNEFPIKKKKSNKRETLSYSYNDLNFYLQKSSESYGSYHLAIINESNDSIIHEKYYHDSEGTYLRPLNIENKEPFDDCQWAGELFKNRPIIIYGFLGYSFGCQGISFLNKDEPPIQILCDNRH</sequence>
<evidence type="ECO:0008006" key="3">
    <source>
        <dbReference type="Google" id="ProtNLM"/>
    </source>
</evidence>
<dbReference type="Proteomes" id="UP001203687">
    <property type="component" value="Unassembled WGS sequence"/>
</dbReference>
<dbReference type="EMBL" id="JALPQF010000036">
    <property type="protein sequence ID" value="MCK8482299.1"/>
    <property type="molecule type" value="Genomic_DNA"/>
</dbReference>
<dbReference type="Gene3D" id="2.30.30.40">
    <property type="entry name" value="SH3 Domains"/>
    <property type="match status" value="1"/>
</dbReference>
<evidence type="ECO:0000313" key="1">
    <source>
        <dbReference type="EMBL" id="MCK8482299.1"/>
    </source>
</evidence>
<reference evidence="1" key="1">
    <citation type="submission" date="2022-04" db="EMBL/GenBank/DDBJ databases">
        <authorList>
            <person name="Ren T."/>
        </authorList>
    </citation>
    <scope>NUCLEOTIDE SEQUENCE</scope>
    <source>
        <strain evidence="1">F63249</strain>
    </source>
</reference>
<comment type="caution">
    <text evidence="1">The sequence shown here is derived from an EMBL/GenBank/DDBJ whole genome shotgun (WGS) entry which is preliminary data.</text>
</comment>